<gene>
    <name evidence="11" type="ORF">EFY79_12645</name>
</gene>
<dbReference type="PANTHER" id="PTHR38481">
    <property type="entry name" value="HYALURONATE LYASE"/>
    <property type="match status" value="1"/>
</dbReference>
<dbReference type="Pfam" id="PF02884">
    <property type="entry name" value="Lyase_8_C"/>
    <property type="match status" value="1"/>
</dbReference>
<dbReference type="Proteomes" id="UP000267223">
    <property type="component" value="Unassembled WGS sequence"/>
</dbReference>
<comment type="caution">
    <text evidence="11">The sequence shown here is derived from an EMBL/GenBank/DDBJ whole genome shotgun (WGS) entry which is preliminary data.</text>
</comment>
<accession>A0A3M9NDG7</accession>
<dbReference type="Gene3D" id="1.50.10.100">
    <property type="entry name" value="Chondroitin AC/alginate lyase"/>
    <property type="match status" value="1"/>
</dbReference>
<feature type="domain" description="Polysaccharide lyase family 8 C-terminal" evidence="9">
    <location>
        <begin position="581"/>
        <end position="640"/>
    </location>
</feature>
<dbReference type="InterPro" id="IPR011013">
    <property type="entry name" value="Gal_mutarotase_sf_dom"/>
</dbReference>
<dbReference type="PANTHER" id="PTHR38481:SF1">
    <property type="entry name" value="HYALURONATE LYASE"/>
    <property type="match status" value="1"/>
</dbReference>
<dbReference type="InterPro" id="IPR008929">
    <property type="entry name" value="Chondroitin_lyas"/>
</dbReference>
<dbReference type="GO" id="GO:0016837">
    <property type="term" value="F:carbon-oxygen lyase activity, acting on polysaccharides"/>
    <property type="evidence" value="ECO:0007669"/>
    <property type="project" value="UniProtKB-ARBA"/>
</dbReference>
<comment type="similarity">
    <text evidence="2">Belongs to the polysaccharide lyase 8 family.</text>
</comment>
<dbReference type="InterPro" id="IPR038970">
    <property type="entry name" value="Lyase_8"/>
</dbReference>
<dbReference type="Gene3D" id="2.60.220.10">
    <property type="entry name" value="Polysaccharide lyase family 8-like, C-terminal"/>
    <property type="match status" value="1"/>
</dbReference>
<dbReference type="SUPFAM" id="SSF74650">
    <property type="entry name" value="Galactose mutarotase-like"/>
    <property type="match status" value="1"/>
</dbReference>
<organism evidence="11 12">
    <name type="scientific">Hanamia caeni</name>
    <dbReference type="NCBI Taxonomy" id="2294116"/>
    <lineage>
        <taxon>Bacteria</taxon>
        <taxon>Pseudomonadati</taxon>
        <taxon>Bacteroidota</taxon>
        <taxon>Chitinophagia</taxon>
        <taxon>Chitinophagales</taxon>
        <taxon>Chitinophagaceae</taxon>
        <taxon>Hanamia</taxon>
    </lineage>
</organism>
<evidence type="ECO:0000256" key="2">
    <source>
        <dbReference type="ARBA" id="ARBA00006699"/>
    </source>
</evidence>
<dbReference type="SUPFAM" id="SSF49863">
    <property type="entry name" value="Hyaluronate lyase-like, C-terminal domain"/>
    <property type="match status" value="1"/>
</dbReference>
<keyword evidence="6 11" id="KW-0456">Lyase</keyword>
<evidence type="ECO:0000259" key="9">
    <source>
        <dbReference type="Pfam" id="PF02884"/>
    </source>
</evidence>
<evidence type="ECO:0000256" key="5">
    <source>
        <dbReference type="ARBA" id="ARBA00022837"/>
    </source>
</evidence>
<dbReference type="InterPro" id="IPR003159">
    <property type="entry name" value="Lyase_8_central_dom"/>
</dbReference>
<evidence type="ECO:0000313" key="12">
    <source>
        <dbReference type="Proteomes" id="UP000267223"/>
    </source>
</evidence>
<dbReference type="Pfam" id="PF02278">
    <property type="entry name" value="Lyase_8"/>
    <property type="match status" value="1"/>
</dbReference>
<dbReference type="OrthoDB" id="6394136at2"/>
<evidence type="ECO:0000259" key="10">
    <source>
        <dbReference type="Pfam" id="PF08124"/>
    </source>
</evidence>
<keyword evidence="4 7" id="KW-0732">Signal</keyword>
<reference evidence="11 12" key="1">
    <citation type="submission" date="2018-11" db="EMBL/GenBank/DDBJ databases">
        <title>Draft genome sequence of Ferruginibacter sp. BO-59.</title>
        <authorList>
            <person name="Im W.T."/>
        </authorList>
    </citation>
    <scope>NUCLEOTIDE SEQUENCE [LARGE SCALE GENOMIC DNA]</scope>
    <source>
        <strain evidence="11 12">BO-59</strain>
    </source>
</reference>
<name>A0A3M9NDG7_9BACT</name>
<dbReference type="Pfam" id="PF08124">
    <property type="entry name" value="Lyase_8_N"/>
    <property type="match status" value="1"/>
</dbReference>
<dbReference type="AlphaFoldDB" id="A0A3M9NDG7"/>
<feature type="domain" description="Polysaccharide lyase family 8 central" evidence="8">
    <location>
        <begin position="326"/>
        <end position="562"/>
    </location>
</feature>
<comment type="subunit">
    <text evidence="3">Monomer.</text>
</comment>
<evidence type="ECO:0000256" key="7">
    <source>
        <dbReference type="SAM" id="SignalP"/>
    </source>
</evidence>
<evidence type="ECO:0000256" key="1">
    <source>
        <dbReference type="ARBA" id="ARBA00001913"/>
    </source>
</evidence>
<dbReference type="GO" id="GO:0030246">
    <property type="term" value="F:carbohydrate binding"/>
    <property type="evidence" value="ECO:0007669"/>
    <property type="project" value="InterPro"/>
</dbReference>
<feature type="domain" description="Polysaccharide lyase 8 N-terminal alpha-helical" evidence="10">
    <location>
        <begin position="41"/>
        <end position="265"/>
    </location>
</feature>
<dbReference type="InterPro" id="IPR011071">
    <property type="entry name" value="Lyase_8-like_C"/>
</dbReference>
<dbReference type="EMBL" id="RJJR01000009">
    <property type="protein sequence ID" value="RNI35796.1"/>
    <property type="molecule type" value="Genomic_DNA"/>
</dbReference>
<dbReference type="InterPro" id="IPR004103">
    <property type="entry name" value="Lyase_8_C"/>
</dbReference>
<evidence type="ECO:0000259" key="8">
    <source>
        <dbReference type="Pfam" id="PF02278"/>
    </source>
</evidence>
<comment type="cofactor">
    <cofactor evidence="1">
        <name>Ca(2+)</name>
        <dbReference type="ChEBI" id="CHEBI:29108"/>
    </cofactor>
</comment>
<protein>
    <submittedName>
        <fullName evidence="11">Chondroitin AC lyase</fullName>
    </submittedName>
</protein>
<dbReference type="GO" id="GO:0005975">
    <property type="term" value="P:carbohydrate metabolic process"/>
    <property type="evidence" value="ECO:0007669"/>
    <property type="project" value="InterPro"/>
</dbReference>
<keyword evidence="5" id="KW-0106">Calcium</keyword>
<dbReference type="InterPro" id="IPR014718">
    <property type="entry name" value="GH-type_carb-bd"/>
</dbReference>
<evidence type="ECO:0000313" key="11">
    <source>
        <dbReference type="EMBL" id="RNI35796.1"/>
    </source>
</evidence>
<evidence type="ECO:0000256" key="6">
    <source>
        <dbReference type="ARBA" id="ARBA00023239"/>
    </source>
</evidence>
<proteinExistence type="inferred from homology"/>
<evidence type="ECO:0000256" key="4">
    <source>
        <dbReference type="ARBA" id="ARBA00022729"/>
    </source>
</evidence>
<dbReference type="GO" id="GO:0005576">
    <property type="term" value="C:extracellular region"/>
    <property type="evidence" value="ECO:0007669"/>
    <property type="project" value="InterPro"/>
</dbReference>
<feature type="chain" id="PRO_5018291621" evidence="7">
    <location>
        <begin position="20"/>
        <end position="666"/>
    </location>
</feature>
<sequence>MKKLACCISLAFISIIGYAQSQQDIDSMLNRYKIYLLLTDTSLTHFENIPPVNEEGMWSDINYENNQPGYWQVADHLRRIRSLAMAWSKENSTAYHSEKIKRTISLALDHWNSNRYKSKNWWFNEIGIPQIMRDIIVLMKDSLSFEQLNQSLEVLAQYKLAGTGANLVWSADLGLHYGALTHNFALMQQCRDTILSVIKITTKEGVQPDYSFHQHGSRLQMYHYGGAFLLDNVRLAWELRGLWLAFPPAKIQVLTDFALKGWQWMARGINTVPGTIDRAASRLHALHSADIRNIIPLLYQLQPDSINAFKNMLAVQEGKAWLQGYRYFPYSDFTAYQQKDFSFFLKTNSIRTLLTESINEENLKGDLLNSGDGYFISNGNEYYDLMPFWDWEKLPGITNFSGDIKNKIQRQKFVGNVSDNNCGLAVMDYSLKKDDQTLRAKKFWASYKDITVALIAGIKTKNLTKSAFTVLDQCRWQGDVTLNRVGNILQEGLHNYDHIDWVYQNQFVYIPLEKDSIEIQLKNKTASWSEINKSESSEIVKDKIFMPLIIHSPANTASGYVVAFASTPQQAEVIAKNPSWKILRNDSICQAVWFDKKTVMAAFYKAAKTRLSTFFISVNKPCLILVSDGGIYASDPSHTGGAFSITINKRIFSVALPPDGTTLKIR</sequence>
<dbReference type="InterPro" id="IPR012970">
    <property type="entry name" value="Lyase_8_alpha_N"/>
</dbReference>
<evidence type="ECO:0000256" key="3">
    <source>
        <dbReference type="ARBA" id="ARBA00011245"/>
    </source>
</evidence>
<dbReference type="SUPFAM" id="SSF48230">
    <property type="entry name" value="Chondroitin AC/alginate lyase"/>
    <property type="match status" value="1"/>
</dbReference>
<dbReference type="RefSeq" id="WP_123121076.1">
    <property type="nucleotide sequence ID" value="NZ_RJJR01000009.1"/>
</dbReference>
<feature type="signal peptide" evidence="7">
    <location>
        <begin position="1"/>
        <end position="19"/>
    </location>
</feature>
<dbReference type="Gene3D" id="2.70.98.10">
    <property type="match status" value="1"/>
</dbReference>
<keyword evidence="12" id="KW-1185">Reference proteome</keyword>